<name>A0A9Q3ZDU1_9GAMM</name>
<dbReference type="GeneID" id="94688207"/>
<dbReference type="KEGG" id="axe:P40_17985"/>
<dbReference type="InterPro" id="IPR032687">
    <property type="entry name" value="AraC-type_N"/>
</dbReference>
<reference evidence="5" key="1">
    <citation type="submission" date="2022-01" db="EMBL/GenBank/DDBJ databases">
        <authorList>
            <person name="Karlyshev A.V."/>
            <person name="Jaspars M."/>
        </authorList>
    </citation>
    <scope>NUCLEOTIDE SEQUENCE</scope>
    <source>
        <strain evidence="5">AGSA3-2</strain>
    </source>
</reference>
<gene>
    <name evidence="5" type="ORF">LZG35_14750</name>
</gene>
<keyword evidence="3" id="KW-0804">Transcription</keyword>
<protein>
    <submittedName>
        <fullName evidence="5">AraC family transcriptional regulator</fullName>
    </submittedName>
</protein>
<dbReference type="Gene3D" id="1.10.10.60">
    <property type="entry name" value="Homeodomain-like"/>
    <property type="match status" value="1"/>
</dbReference>
<keyword evidence="6" id="KW-1185">Reference proteome</keyword>
<organism evidence="5 6">
    <name type="scientific">Alloalcanivorax xenomutans</name>
    <dbReference type="NCBI Taxonomy" id="1094342"/>
    <lineage>
        <taxon>Bacteria</taxon>
        <taxon>Pseudomonadati</taxon>
        <taxon>Pseudomonadota</taxon>
        <taxon>Gammaproteobacteria</taxon>
        <taxon>Oceanospirillales</taxon>
        <taxon>Alcanivoracaceae</taxon>
        <taxon>Alloalcanivorax</taxon>
    </lineage>
</organism>
<dbReference type="EMBL" id="JAJVKT010000018">
    <property type="protein sequence ID" value="MCE7509895.1"/>
    <property type="molecule type" value="Genomic_DNA"/>
</dbReference>
<evidence type="ECO:0000313" key="5">
    <source>
        <dbReference type="EMBL" id="MCE7509895.1"/>
    </source>
</evidence>
<dbReference type="SUPFAM" id="SSF46689">
    <property type="entry name" value="Homeodomain-like"/>
    <property type="match status" value="1"/>
</dbReference>
<dbReference type="InterPro" id="IPR020449">
    <property type="entry name" value="Tscrpt_reg_AraC-type_HTH"/>
</dbReference>
<dbReference type="GO" id="GO:0000976">
    <property type="term" value="F:transcription cis-regulatory region binding"/>
    <property type="evidence" value="ECO:0007669"/>
    <property type="project" value="TreeGrafter"/>
</dbReference>
<dbReference type="GO" id="GO:0005829">
    <property type="term" value="C:cytosol"/>
    <property type="evidence" value="ECO:0007669"/>
    <property type="project" value="TreeGrafter"/>
</dbReference>
<dbReference type="AlphaFoldDB" id="A0A9Q3ZDU1"/>
<dbReference type="Pfam" id="PF12625">
    <property type="entry name" value="Arabinose_bd"/>
    <property type="match status" value="1"/>
</dbReference>
<evidence type="ECO:0000313" key="6">
    <source>
        <dbReference type="Proteomes" id="UP001107961"/>
    </source>
</evidence>
<dbReference type="PANTHER" id="PTHR47894">
    <property type="entry name" value="HTH-TYPE TRANSCRIPTIONAL REGULATOR GADX"/>
    <property type="match status" value="1"/>
</dbReference>
<evidence type="ECO:0000256" key="1">
    <source>
        <dbReference type="ARBA" id="ARBA00023015"/>
    </source>
</evidence>
<dbReference type="Proteomes" id="UP001107961">
    <property type="component" value="Unassembled WGS sequence"/>
</dbReference>
<proteinExistence type="predicted"/>
<dbReference type="Pfam" id="PF12833">
    <property type="entry name" value="HTH_18"/>
    <property type="match status" value="1"/>
</dbReference>
<dbReference type="RefSeq" id="WP_026949547.1">
    <property type="nucleotide sequence ID" value="NZ_CBDDTQ010000006.1"/>
</dbReference>
<dbReference type="SMART" id="SM00342">
    <property type="entry name" value="HTH_ARAC"/>
    <property type="match status" value="1"/>
</dbReference>
<evidence type="ECO:0000256" key="2">
    <source>
        <dbReference type="ARBA" id="ARBA00023125"/>
    </source>
</evidence>
<evidence type="ECO:0000259" key="4">
    <source>
        <dbReference type="PROSITE" id="PS01124"/>
    </source>
</evidence>
<keyword evidence="1" id="KW-0805">Transcription regulation</keyword>
<keyword evidence="2" id="KW-0238">DNA-binding</keyword>
<dbReference type="PRINTS" id="PR00032">
    <property type="entry name" value="HTHARAC"/>
</dbReference>
<comment type="caution">
    <text evidence="5">The sequence shown here is derived from an EMBL/GenBank/DDBJ whole genome shotgun (WGS) entry which is preliminary data.</text>
</comment>
<dbReference type="GO" id="GO:0003700">
    <property type="term" value="F:DNA-binding transcription factor activity"/>
    <property type="evidence" value="ECO:0007669"/>
    <property type="project" value="InterPro"/>
</dbReference>
<dbReference type="InterPro" id="IPR009057">
    <property type="entry name" value="Homeodomain-like_sf"/>
</dbReference>
<dbReference type="PANTHER" id="PTHR47894:SF1">
    <property type="entry name" value="HTH-TYPE TRANSCRIPTIONAL REGULATOR VQSM"/>
    <property type="match status" value="1"/>
</dbReference>
<sequence>MTILKMNPEEYAVSAEYLIPFMEVMKKRGFSEEQLLDGTGVRQGCWREAKSRVSATLLRRVARRAVMLTNEPWLGWELGAATPLSSHGFLGYAAMSSETLGDAIELAVKFFRIRSTLIQLESFVEGDWAVLQVNEMLSLGDLAPLLTESLFSSFHFMGMQMLPEVELFGELRFSYPEPDYFQRLRPLIPVPVYFDCAYSQMRFPAERLQYRLRFADPRLSRLAEVQCEQELAHIKAPPPLLGQVRRIILARSGRFPGVEEVASELHMSSRTLKRKLQQLGTSYQKLLDDLRKGLAVEYLSQSRRSVDDIAAALGYSDASNFARAFRRWTGKSPSDYRG</sequence>
<dbReference type="InterPro" id="IPR018060">
    <property type="entry name" value="HTH_AraC"/>
</dbReference>
<feature type="domain" description="HTH araC/xylS-type" evidence="4">
    <location>
        <begin position="242"/>
        <end position="338"/>
    </location>
</feature>
<dbReference type="PROSITE" id="PS01124">
    <property type="entry name" value="HTH_ARAC_FAMILY_2"/>
    <property type="match status" value="1"/>
</dbReference>
<evidence type="ECO:0000256" key="3">
    <source>
        <dbReference type="ARBA" id="ARBA00023163"/>
    </source>
</evidence>
<accession>A0A9Q3ZDU1</accession>